<dbReference type="SUPFAM" id="SSF69279">
    <property type="entry name" value="Phage tail proteins"/>
    <property type="match status" value="1"/>
</dbReference>
<dbReference type="AlphaFoldDB" id="A0A559IWN1"/>
<name>A0A559IWN1_9BACL</name>
<gene>
    <name evidence="1" type="ORF">FPZ44_02610</name>
</gene>
<evidence type="ECO:0000313" key="2">
    <source>
        <dbReference type="Proteomes" id="UP000318102"/>
    </source>
</evidence>
<dbReference type="EMBL" id="VNJK01000001">
    <property type="protein sequence ID" value="TVX92042.1"/>
    <property type="molecule type" value="Genomic_DNA"/>
</dbReference>
<dbReference type="OrthoDB" id="95423at2"/>
<organism evidence="1 2">
    <name type="scientific">Paenibacillus agilis</name>
    <dbReference type="NCBI Taxonomy" id="3020863"/>
    <lineage>
        <taxon>Bacteria</taxon>
        <taxon>Bacillati</taxon>
        <taxon>Bacillota</taxon>
        <taxon>Bacilli</taxon>
        <taxon>Bacillales</taxon>
        <taxon>Paenibacillaceae</taxon>
        <taxon>Paenibacillus</taxon>
    </lineage>
</organism>
<dbReference type="Gene3D" id="2.30.110.50">
    <property type="match status" value="1"/>
</dbReference>
<proteinExistence type="predicted"/>
<accession>A0A559IWN1</accession>
<dbReference type="Pfam" id="PF05954">
    <property type="entry name" value="Phage_GPD"/>
    <property type="match status" value="1"/>
</dbReference>
<dbReference type="Proteomes" id="UP000318102">
    <property type="component" value="Unassembled WGS sequence"/>
</dbReference>
<dbReference type="RefSeq" id="WP_144987111.1">
    <property type="nucleotide sequence ID" value="NZ_VNJK01000001.1"/>
</dbReference>
<comment type="caution">
    <text evidence="1">The sequence shown here is derived from an EMBL/GenBank/DDBJ whole genome shotgun (WGS) entry which is preliminary data.</text>
</comment>
<evidence type="ECO:0000313" key="1">
    <source>
        <dbReference type="EMBL" id="TVX92042.1"/>
    </source>
</evidence>
<protein>
    <recommendedName>
        <fullName evidence="3">Gp5/Type VI secretion system Vgr protein OB-fold domain-containing protein</fullName>
    </recommendedName>
</protein>
<dbReference type="Gene3D" id="3.55.50.10">
    <property type="entry name" value="Baseplate protein-like domains"/>
    <property type="match status" value="1"/>
</dbReference>
<evidence type="ECO:0008006" key="3">
    <source>
        <dbReference type="Google" id="ProtNLM"/>
    </source>
</evidence>
<reference evidence="1 2" key="1">
    <citation type="submission" date="2019-07" db="EMBL/GenBank/DDBJ databases">
        <authorList>
            <person name="Kim J."/>
        </authorList>
    </citation>
    <scope>NUCLEOTIDE SEQUENCE [LARGE SCALE GENOMIC DNA]</scope>
    <source>
        <strain evidence="1 2">N4</strain>
    </source>
</reference>
<keyword evidence="2" id="KW-1185">Reference proteome</keyword>
<sequence>MSQSVMTYNNLQVLPFTLTYLQELTITKQVNDHARLKFTGVVPDHLKSSYAEMTSQDTPVEISQLDEHGNAQPLFCGTVCNVELRNVRDVYHIVVEAVSHTHQLDVKRESRSFQHKGMAYSALINRVTSEYSGVDVIDHASNGKPLSHFTVQYKETDWEFLKRMASRFDTGLVPAVSFDKPKFFFGIPEGSSKGKLEDYHYSIRKGLNRFYDRTRNYVEGIDENEFIYYEVETKEHVMDIGNTVQFQGKRLYVFEAYTEMKEGLLKHRYVLSTKQGMKQNRIYLESIIGASLEGKILEVSKDNVKIHLDIDPSQNKGEAHWFPYSSVYTAEGNSGWYCMPEINDTVRAYFPSNKEQDSIALSSVRKDNNEGKNNKLGNPNMKYLRTAGGKEIMFGPSEVVLSNNDGEMFVRLSDDGGIEIISNKDITFVSKENISMTSEKKITITAQEELYISCKESNIKMDGDTIITGNEVKSN</sequence>